<dbReference type="CDD" id="cd00082">
    <property type="entry name" value="HisKA"/>
    <property type="match status" value="1"/>
</dbReference>
<dbReference type="InterPro" id="IPR000014">
    <property type="entry name" value="PAS"/>
</dbReference>
<dbReference type="EC" id="2.7.13.3" evidence="2"/>
<evidence type="ECO:0000256" key="7">
    <source>
        <dbReference type="SAM" id="MobiDB-lite"/>
    </source>
</evidence>
<dbReference type="Pfam" id="PF00512">
    <property type="entry name" value="HisKA"/>
    <property type="match status" value="1"/>
</dbReference>
<dbReference type="GO" id="GO:0000155">
    <property type="term" value="F:phosphorelay sensor kinase activity"/>
    <property type="evidence" value="ECO:0007669"/>
    <property type="project" value="InterPro"/>
</dbReference>
<dbReference type="InterPro" id="IPR050736">
    <property type="entry name" value="Sensor_HK_Regulatory"/>
</dbReference>
<feature type="domain" description="Histidine kinase" evidence="8">
    <location>
        <begin position="533"/>
        <end position="758"/>
    </location>
</feature>
<evidence type="ECO:0000256" key="3">
    <source>
        <dbReference type="ARBA" id="ARBA00022553"/>
    </source>
</evidence>
<proteinExistence type="predicted"/>
<dbReference type="Proteomes" id="UP000198615">
    <property type="component" value="Unassembled WGS sequence"/>
</dbReference>
<comment type="catalytic activity">
    <reaction evidence="1">
        <text>ATP + protein L-histidine = ADP + protein N-phospho-L-histidine.</text>
        <dbReference type="EC" id="2.7.13.3"/>
    </reaction>
</comment>
<dbReference type="Pfam" id="PF12860">
    <property type="entry name" value="PAS_7"/>
    <property type="match status" value="1"/>
</dbReference>
<gene>
    <name evidence="10" type="ORF">SAMN05660686_02903</name>
</gene>
<dbReference type="SMART" id="SM00091">
    <property type="entry name" value="PAS"/>
    <property type="match status" value="2"/>
</dbReference>
<keyword evidence="4" id="KW-0808">Transferase</keyword>
<dbReference type="InterPro" id="IPR003661">
    <property type="entry name" value="HisK_dim/P_dom"/>
</dbReference>
<feature type="region of interest" description="Disordered" evidence="7">
    <location>
        <begin position="756"/>
        <end position="781"/>
    </location>
</feature>
<dbReference type="PRINTS" id="PR00344">
    <property type="entry name" value="BCTRLSENSOR"/>
</dbReference>
<dbReference type="SUPFAM" id="SSF55874">
    <property type="entry name" value="ATPase domain of HSP90 chaperone/DNA topoisomerase II/histidine kinase"/>
    <property type="match status" value="1"/>
</dbReference>
<reference evidence="10 11" key="1">
    <citation type="submission" date="2016-10" db="EMBL/GenBank/DDBJ databases">
        <authorList>
            <person name="Varghese N."/>
            <person name="Submissions S."/>
        </authorList>
    </citation>
    <scope>NUCLEOTIDE SEQUENCE [LARGE SCALE GENOMIC DNA]</scope>
    <source>
        <strain evidence="10 11">DSM 18839</strain>
    </source>
</reference>
<keyword evidence="6" id="KW-0902">Two-component regulatory system</keyword>
<dbReference type="SMART" id="SM00387">
    <property type="entry name" value="HATPase_c"/>
    <property type="match status" value="1"/>
</dbReference>
<keyword evidence="5" id="KW-0418">Kinase</keyword>
<dbReference type="Gene3D" id="3.30.565.10">
    <property type="entry name" value="Histidine kinase-like ATPase, C-terminal domain"/>
    <property type="match status" value="1"/>
</dbReference>
<evidence type="ECO:0000259" key="8">
    <source>
        <dbReference type="PROSITE" id="PS50109"/>
    </source>
</evidence>
<dbReference type="CDD" id="cd00130">
    <property type="entry name" value="PAS"/>
    <property type="match status" value="1"/>
</dbReference>
<dbReference type="InterPro" id="IPR036097">
    <property type="entry name" value="HisK_dim/P_sf"/>
</dbReference>
<dbReference type="SUPFAM" id="SSF47384">
    <property type="entry name" value="Homodimeric domain of signal transducing histidine kinase"/>
    <property type="match status" value="1"/>
</dbReference>
<evidence type="ECO:0000313" key="11">
    <source>
        <dbReference type="Proteomes" id="UP000198615"/>
    </source>
</evidence>
<dbReference type="Pfam" id="PF00989">
    <property type="entry name" value="PAS"/>
    <property type="match status" value="1"/>
</dbReference>
<keyword evidence="3" id="KW-0597">Phosphoprotein</keyword>
<feature type="region of interest" description="Disordered" evidence="7">
    <location>
        <begin position="1"/>
        <end position="32"/>
    </location>
</feature>
<dbReference type="SUPFAM" id="SSF55785">
    <property type="entry name" value="PYP-like sensor domain (PAS domain)"/>
    <property type="match status" value="2"/>
</dbReference>
<dbReference type="Gene3D" id="3.30.450.20">
    <property type="entry name" value="PAS domain"/>
    <property type="match status" value="2"/>
</dbReference>
<dbReference type="PROSITE" id="PS50109">
    <property type="entry name" value="HIS_KIN"/>
    <property type="match status" value="1"/>
</dbReference>
<evidence type="ECO:0000259" key="9">
    <source>
        <dbReference type="PROSITE" id="PS50112"/>
    </source>
</evidence>
<evidence type="ECO:0000256" key="5">
    <source>
        <dbReference type="ARBA" id="ARBA00022777"/>
    </source>
</evidence>
<dbReference type="NCBIfam" id="TIGR00229">
    <property type="entry name" value="sensory_box"/>
    <property type="match status" value="1"/>
</dbReference>
<dbReference type="PANTHER" id="PTHR43711">
    <property type="entry name" value="TWO-COMPONENT HISTIDINE KINASE"/>
    <property type="match status" value="1"/>
</dbReference>
<dbReference type="GO" id="GO:0006355">
    <property type="term" value="P:regulation of DNA-templated transcription"/>
    <property type="evidence" value="ECO:0007669"/>
    <property type="project" value="InterPro"/>
</dbReference>
<name>A0A8G2EZ92_9PROT</name>
<dbReference type="PANTHER" id="PTHR43711:SF26">
    <property type="entry name" value="SENSOR HISTIDINE KINASE RCSC"/>
    <property type="match status" value="1"/>
</dbReference>
<accession>A0A8G2EZ92</accession>
<evidence type="ECO:0000256" key="1">
    <source>
        <dbReference type="ARBA" id="ARBA00000085"/>
    </source>
</evidence>
<evidence type="ECO:0000256" key="2">
    <source>
        <dbReference type="ARBA" id="ARBA00012438"/>
    </source>
</evidence>
<dbReference type="CDD" id="cd00075">
    <property type="entry name" value="HATPase"/>
    <property type="match status" value="1"/>
</dbReference>
<feature type="domain" description="PAS" evidence="9">
    <location>
        <begin position="161"/>
        <end position="191"/>
    </location>
</feature>
<dbReference type="InterPro" id="IPR035965">
    <property type="entry name" value="PAS-like_dom_sf"/>
</dbReference>
<feature type="compositionally biased region" description="Basic and acidic residues" evidence="7">
    <location>
        <begin position="1"/>
        <end position="12"/>
    </location>
</feature>
<protein>
    <recommendedName>
        <fullName evidence="2">histidine kinase</fullName>
        <ecNumber evidence="2">2.7.13.3</ecNumber>
    </recommendedName>
</protein>
<dbReference type="EMBL" id="FNBW01000008">
    <property type="protein sequence ID" value="SDF95845.1"/>
    <property type="molecule type" value="Genomic_DNA"/>
</dbReference>
<dbReference type="InterPro" id="IPR004358">
    <property type="entry name" value="Sig_transdc_His_kin-like_C"/>
</dbReference>
<dbReference type="SMART" id="SM00388">
    <property type="entry name" value="HisKA"/>
    <property type="match status" value="1"/>
</dbReference>
<sequence>MTQDDRDPDRSVDGSGHARKATGDTAPLDMDPRLLPSLRHLIRGSAGLAVTRDGQPEPELVLALVSDLPAVSSATLATDPGGLSPDQRRFALDPAGTEGGQTSLVATFHSVALAHALEDDLRRTLDLLRIGRGAPAEPTLPPVDLRTWRKERALAHMRRAFIITDRDQRILWVNPAFERVTGFQRADAVGQICDELLGYREHNPDLVSRLARHLKDRESFDGEIRIVRAWGEALTVHLERHPDVDPDGRMVWLSLLTEGSLMEDGGRTETETRSLAISASHGQWYFETDPEDRFLRVWGGPSIAAGRRIGFRREDVSAEDTTTQKWDQYRKALARREPYQDFIYRVKAIPTDRLVMVSGTPRYDRQGRFLGYEGVSRDVTDIERNRVNSMLVGAALEGIQELIALFDDMGTVLFMNQAFMQTFRLDPKSIHLRETTIENLTRDIIRRGDPDLDAETREMAVVDRLQRYWSATGSHDYRFGDRWIRIHDRPTSDGGRLVVGFDNTQARASSEAMTAALEKAEASARAADAFLARMSHELRTPLNAIIGLSELMTTDQIQLSQDKFREYAGDINRSGRHLLDLIQDILEFSSIRSRDRTLSEDEVDVSAVVAEVQAIVRPILSRRTQALVVTNTLAPTDRVRGDTRAVKQILINLLTNASKYGRAEGRVWLEVARRDDRAAIIVIDDGPGISPRDLPHVFDPFYRGMNPMNAGTDSEDVDGTGLGLAIVKTMAERMDGRVTLDSSAETGTRVTIELPLVSGTAEPATDRPATRSAGRTPAVPK</sequence>
<dbReference type="AlphaFoldDB" id="A0A8G2EZ92"/>
<evidence type="ECO:0000256" key="4">
    <source>
        <dbReference type="ARBA" id="ARBA00022679"/>
    </source>
</evidence>
<organism evidence="10 11">
    <name type="scientific">Thalassobaculum litoreum DSM 18839</name>
    <dbReference type="NCBI Taxonomy" id="1123362"/>
    <lineage>
        <taxon>Bacteria</taxon>
        <taxon>Pseudomonadati</taxon>
        <taxon>Pseudomonadota</taxon>
        <taxon>Alphaproteobacteria</taxon>
        <taxon>Rhodospirillales</taxon>
        <taxon>Thalassobaculaceae</taxon>
        <taxon>Thalassobaculum</taxon>
    </lineage>
</organism>
<evidence type="ECO:0000313" key="10">
    <source>
        <dbReference type="EMBL" id="SDF95845.1"/>
    </source>
</evidence>
<dbReference type="InterPro" id="IPR005467">
    <property type="entry name" value="His_kinase_dom"/>
</dbReference>
<dbReference type="InterPro" id="IPR003594">
    <property type="entry name" value="HATPase_dom"/>
</dbReference>
<dbReference type="Gene3D" id="1.10.287.130">
    <property type="match status" value="1"/>
</dbReference>
<dbReference type="Pfam" id="PF02518">
    <property type="entry name" value="HATPase_c"/>
    <property type="match status" value="1"/>
</dbReference>
<dbReference type="PROSITE" id="PS50112">
    <property type="entry name" value="PAS"/>
    <property type="match status" value="1"/>
</dbReference>
<comment type="caution">
    <text evidence="10">The sequence shown here is derived from an EMBL/GenBank/DDBJ whole genome shotgun (WGS) entry which is preliminary data.</text>
</comment>
<dbReference type="InterPro" id="IPR036890">
    <property type="entry name" value="HATPase_C_sf"/>
</dbReference>
<dbReference type="InterPro" id="IPR013767">
    <property type="entry name" value="PAS_fold"/>
</dbReference>
<evidence type="ECO:0000256" key="6">
    <source>
        <dbReference type="ARBA" id="ARBA00023012"/>
    </source>
</evidence>
<dbReference type="OrthoDB" id="9806130at2"/>
<keyword evidence="11" id="KW-1185">Reference proteome</keyword>